<dbReference type="OMA" id="TGWWAAM"/>
<sequence>MASSRTRSQAVRRSLHLYIDPSSYTATKAVDSSHTPSPGFGTNMSAGNDYYTSSAGVSDSTLFSVLCMYDFSSDDPGLLSFSKNEILNIVKCDNTGWWAAMRKDGPVVGWIPQAFVVQLSDDMSERLRNVREEFRGYEYEAEQLYNSAPVSRILPLFETDSATTSPLPVYEENRLSTSISDPRNGTRDQRPQNARNSLRPGNRRPIPPPSPTSPMPHPPLMLEKKVKPARSTHAGGHETHRSQDTLTRKQSLRARPVISPNSQTLRRLSTLIETKNTREIEKIASSDINSSFDMISKYARGKSLNKQSFGDARHIEAVIHIRPWYLQPRLADQIEEDRQGYIRNATLPALIERLTTHDAPLDLTRQAELTTFTNVFLMTFRTFTTANTLFEILAERYNTTPVQSISDQELADWKANWQTPTRKRILEVYSRWLEDHRLLEEEPHLAKPLTDFLRTIKTPPHNADAEAIIKTLERLTFTVPSDISAQNTPGKSKKFKAHKNDLMKIEPSDMAEQLALLEQALYVKVTPQECLSYAKTRSGPAITRLLAFCNTHDNLVSWVKRSILNLDILGKRSYTVDFWIKVAEKCRQLHNIASMSAIIIALSSTDLSRLHLTWAHISRRNNLEALLRYNDPSGGFAAYRALLDKAEGPCIPFITMYLGDIIHTEEHFAYQDADGRICFYKRARWFEIIGNILKFQKRAYNIPSNEPMKMFIETQLMMASKHDSNWFWNKSQEVQHSEVANADIRKGLEAAGF</sequence>
<gene>
    <name evidence="9" type="ORF">HYPSUDRAFT_51367</name>
</gene>
<dbReference type="SUPFAM" id="SSF48366">
    <property type="entry name" value="Ras GEF"/>
    <property type="match status" value="1"/>
</dbReference>
<keyword evidence="10" id="KW-1185">Reference proteome</keyword>
<feature type="compositionally biased region" description="Basic and acidic residues" evidence="5">
    <location>
        <begin position="235"/>
        <end position="247"/>
    </location>
</feature>
<evidence type="ECO:0000259" key="6">
    <source>
        <dbReference type="PROSITE" id="PS50002"/>
    </source>
</evidence>
<keyword evidence="2 3" id="KW-0344">Guanine-nucleotide releasing factor</keyword>
<dbReference type="InterPro" id="IPR001452">
    <property type="entry name" value="SH3_domain"/>
</dbReference>
<feature type="domain" description="Ras-GEF" evidence="7">
    <location>
        <begin position="506"/>
        <end position="737"/>
    </location>
</feature>
<dbReference type="SMART" id="SM00229">
    <property type="entry name" value="RasGEFN"/>
    <property type="match status" value="1"/>
</dbReference>
<dbReference type="Pfam" id="PF00018">
    <property type="entry name" value="SH3_1"/>
    <property type="match status" value="1"/>
</dbReference>
<dbReference type="OrthoDB" id="10255964at2759"/>
<dbReference type="GO" id="GO:0005085">
    <property type="term" value="F:guanyl-nucleotide exchange factor activity"/>
    <property type="evidence" value="ECO:0007669"/>
    <property type="project" value="UniProtKB-KW"/>
</dbReference>
<organism evidence="9 10">
    <name type="scientific">Hypholoma sublateritium (strain FD-334 SS-4)</name>
    <dbReference type="NCBI Taxonomy" id="945553"/>
    <lineage>
        <taxon>Eukaryota</taxon>
        <taxon>Fungi</taxon>
        <taxon>Dikarya</taxon>
        <taxon>Basidiomycota</taxon>
        <taxon>Agaricomycotina</taxon>
        <taxon>Agaricomycetes</taxon>
        <taxon>Agaricomycetidae</taxon>
        <taxon>Agaricales</taxon>
        <taxon>Agaricineae</taxon>
        <taxon>Strophariaceae</taxon>
        <taxon>Hypholoma</taxon>
    </lineage>
</organism>
<dbReference type="InterPro" id="IPR001895">
    <property type="entry name" value="RASGEF_cat_dom"/>
</dbReference>
<evidence type="ECO:0008006" key="11">
    <source>
        <dbReference type="Google" id="ProtNLM"/>
    </source>
</evidence>
<dbReference type="STRING" id="945553.A0A0D2QAI7"/>
<evidence type="ECO:0000256" key="3">
    <source>
        <dbReference type="PROSITE-ProRule" id="PRU00168"/>
    </source>
</evidence>
<dbReference type="PANTHER" id="PTHR23113:SF99">
    <property type="entry name" value="RASGEF DOMAIN-CONTAINING PROTEIN"/>
    <property type="match status" value="1"/>
</dbReference>
<dbReference type="Proteomes" id="UP000054270">
    <property type="component" value="Unassembled WGS sequence"/>
</dbReference>
<dbReference type="SUPFAM" id="SSF50044">
    <property type="entry name" value="SH3-domain"/>
    <property type="match status" value="1"/>
</dbReference>
<feature type="region of interest" description="Disordered" evidence="5">
    <location>
        <begin position="165"/>
        <end position="251"/>
    </location>
</feature>
<evidence type="ECO:0000256" key="1">
    <source>
        <dbReference type="ARBA" id="ARBA00022443"/>
    </source>
</evidence>
<dbReference type="Gene3D" id="2.30.30.40">
    <property type="entry name" value="SH3 Domains"/>
    <property type="match status" value="1"/>
</dbReference>
<dbReference type="PROSITE" id="PS50002">
    <property type="entry name" value="SH3"/>
    <property type="match status" value="1"/>
</dbReference>
<protein>
    <recommendedName>
        <fullName evidence="11">Ras GEF</fullName>
    </recommendedName>
</protein>
<dbReference type="Pfam" id="PF00617">
    <property type="entry name" value="RasGEF"/>
    <property type="match status" value="1"/>
</dbReference>
<feature type="domain" description="SH3" evidence="6">
    <location>
        <begin position="60"/>
        <end position="121"/>
    </location>
</feature>
<dbReference type="Gene3D" id="1.20.870.10">
    <property type="entry name" value="Son of sevenless (SoS) protein Chain: S domain 1"/>
    <property type="match status" value="1"/>
</dbReference>
<evidence type="ECO:0000259" key="7">
    <source>
        <dbReference type="PROSITE" id="PS50009"/>
    </source>
</evidence>
<dbReference type="EMBL" id="KN817521">
    <property type="protein sequence ID" value="KJA28625.1"/>
    <property type="molecule type" value="Genomic_DNA"/>
</dbReference>
<evidence type="ECO:0000256" key="2">
    <source>
        <dbReference type="ARBA" id="ARBA00022658"/>
    </source>
</evidence>
<dbReference type="InterPro" id="IPR000651">
    <property type="entry name" value="Ras-like_Gua-exchang_fac_N"/>
</dbReference>
<dbReference type="SMART" id="SM00326">
    <property type="entry name" value="SH3"/>
    <property type="match status" value="1"/>
</dbReference>
<dbReference type="InterPro" id="IPR036028">
    <property type="entry name" value="SH3-like_dom_sf"/>
</dbReference>
<evidence type="ECO:0000256" key="5">
    <source>
        <dbReference type="SAM" id="MobiDB-lite"/>
    </source>
</evidence>
<dbReference type="Pfam" id="PF00618">
    <property type="entry name" value="RasGEF_N"/>
    <property type="match status" value="1"/>
</dbReference>
<name>A0A0D2QAI7_HYPSF</name>
<evidence type="ECO:0000256" key="4">
    <source>
        <dbReference type="PROSITE-ProRule" id="PRU00192"/>
    </source>
</evidence>
<evidence type="ECO:0000313" key="9">
    <source>
        <dbReference type="EMBL" id="KJA28625.1"/>
    </source>
</evidence>
<accession>A0A0D2QAI7</accession>
<proteinExistence type="predicted"/>
<dbReference type="PROSITE" id="PS50212">
    <property type="entry name" value="RASGEF_NTER"/>
    <property type="match status" value="1"/>
</dbReference>
<evidence type="ECO:0000313" key="10">
    <source>
        <dbReference type="Proteomes" id="UP000054270"/>
    </source>
</evidence>
<feature type="compositionally biased region" description="Pro residues" evidence="5">
    <location>
        <begin position="205"/>
        <end position="219"/>
    </location>
</feature>
<keyword evidence="1 4" id="KW-0728">SH3 domain</keyword>
<dbReference type="AlphaFoldDB" id="A0A0D2QAI7"/>
<dbReference type="Gene3D" id="1.10.840.10">
    <property type="entry name" value="Ras guanine-nucleotide exchange factors catalytic domain"/>
    <property type="match status" value="1"/>
</dbReference>
<dbReference type="GO" id="GO:0007264">
    <property type="term" value="P:small GTPase-mediated signal transduction"/>
    <property type="evidence" value="ECO:0007669"/>
    <property type="project" value="InterPro"/>
</dbReference>
<dbReference type="CDD" id="cd06224">
    <property type="entry name" value="REM"/>
    <property type="match status" value="1"/>
</dbReference>
<evidence type="ECO:0000259" key="8">
    <source>
        <dbReference type="PROSITE" id="PS50212"/>
    </source>
</evidence>
<dbReference type="InterPro" id="IPR008937">
    <property type="entry name" value="Ras-like_GEF"/>
</dbReference>
<dbReference type="PANTHER" id="PTHR23113">
    <property type="entry name" value="GUANINE NUCLEOTIDE EXCHANGE FACTOR"/>
    <property type="match status" value="1"/>
</dbReference>
<reference evidence="10" key="1">
    <citation type="submission" date="2014-04" db="EMBL/GenBank/DDBJ databases">
        <title>Evolutionary Origins and Diversification of the Mycorrhizal Mutualists.</title>
        <authorList>
            <consortium name="DOE Joint Genome Institute"/>
            <consortium name="Mycorrhizal Genomics Consortium"/>
            <person name="Kohler A."/>
            <person name="Kuo A."/>
            <person name="Nagy L.G."/>
            <person name="Floudas D."/>
            <person name="Copeland A."/>
            <person name="Barry K.W."/>
            <person name="Cichocki N."/>
            <person name="Veneault-Fourrey C."/>
            <person name="LaButti K."/>
            <person name="Lindquist E.A."/>
            <person name="Lipzen A."/>
            <person name="Lundell T."/>
            <person name="Morin E."/>
            <person name="Murat C."/>
            <person name="Riley R."/>
            <person name="Ohm R."/>
            <person name="Sun H."/>
            <person name="Tunlid A."/>
            <person name="Henrissat B."/>
            <person name="Grigoriev I.V."/>
            <person name="Hibbett D.S."/>
            <person name="Martin F."/>
        </authorList>
    </citation>
    <scope>NUCLEOTIDE SEQUENCE [LARGE SCALE GENOMIC DNA]</scope>
    <source>
        <strain evidence="10">FD-334 SS-4</strain>
    </source>
</reference>
<dbReference type="InterPro" id="IPR023578">
    <property type="entry name" value="Ras_GEF_dom_sf"/>
</dbReference>
<dbReference type="PROSITE" id="PS50009">
    <property type="entry name" value="RASGEF_CAT"/>
    <property type="match status" value="1"/>
</dbReference>
<dbReference type="SMART" id="SM00147">
    <property type="entry name" value="RasGEF"/>
    <property type="match status" value="1"/>
</dbReference>
<feature type="domain" description="N-terminal Ras-GEF" evidence="8">
    <location>
        <begin position="338"/>
        <end position="476"/>
    </location>
</feature>
<dbReference type="InterPro" id="IPR036964">
    <property type="entry name" value="RASGEF_cat_dom_sf"/>
</dbReference>